<dbReference type="PANTHER" id="PTHR23518">
    <property type="entry name" value="C-METHYLTRANSFERASE"/>
    <property type="match status" value="1"/>
</dbReference>
<evidence type="ECO:0000256" key="1">
    <source>
        <dbReference type="ARBA" id="ARBA00022692"/>
    </source>
</evidence>
<keyword evidence="7" id="KW-1185">Reference proteome</keyword>
<dbReference type="InterPro" id="IPR011701">
    <property type="entry name" value="MFS"/>
</dbReference>
<dbReference type="InterPro" id="IPR036259">
    <property type="entry name" value="MFS_trans_sf"/>
</dbReference>
<keyword evidence="3 4" id="KW-0472">Membrane</keyword>
<dbReference type="InterPro" id="IPR020846">
    <property type="entry name" value="MFS_dom"/>
</dbReference>
<protein>
    <submittedName>
        <fullName evidence="6">MFS transporter</fullName>
    </submittedName>
</protein>
<reference evidence="6 7" key="1">
    <citation type="submission" date="2019-07" db="EMBL/GenBank/DDBJ databases">
        <title>Caenimonas sedimenti sp. nov., isolated from activated sludge.</title>
        <authorList>
            <person name="Xu J."/>
        </authorList>
    </citation>
    <scope>NUCLEOTIDE SEQUENCE [LARGE SCALE GENOMIC DNA]</scope>
    <source>
        <strain evidence="6 7">HX-9-20</strain>
    </source>
</reference>
<dbReference type="OrthoDB" id="8699103at2"/>
<keyword evidence="2 4" id="KW-1133">Transmembrane helix</keyword>
<evidence type="ECO:0000259" key="5">
    <source>
        <dbReference type="PROSITE" id="PS50850"/>
    </source>
</evidence>
<feature type="transmembrane region" description="Helical" evidence="4">
    <location>
        <begin position="310"/>
        <end position="332"/>
    </location>
</feature>
<feature type="transmembrane region" description="Helical" evidence="4">
    <location>
        <begin position="286"/>
        <end position="304"/>
    </location>
</feature>
<gene>
    <name evidence="6" type="ORF">FN976_22895</name>
</gene>
<evidence type="ECO:0000256" key="2">
    <source>
        <dbReference type="ARBA" id="ARBA00022989"/>
    </source>
</evidence>
<dbReference type="PROSITE" id="PS50850">
    <property type="entry name" value="MFS"/>
    <property type="match status" value="1"/>
</dbReference>
<accession>A0A562ZJ92</accession>
<dbReference type="EMBL" id="VOBQ01000019">
    <property type="protein sequence ID" value="TWO68481.1"/>
    <property type="molecule type" value="Genomic_DNA"/>
</dbReference>
<dbReference type="GO" id="GO:0022857">
    <property type="term" value="F:transmembrane transporter activity"/>
    <property type="evidence" value="ECO:0007669"/>
    <property type="project" value="InterPro"/>
</dbReference>
<dbReference type="Gene3D" id="1.20.1250.20">
    <property type="entry name" value="MFS general substrate transporter like domains"/>
    <property type="match status" value="2"/>
</dbReference>
<feature type="domain" description="Major facilitator superfamily (MFS) profile" evidence="5">
    <location>
        <begin position="161"/>
        <end position="397"/>
    </location>
</feature>
<dbReference type="Pfam" id="PF07690">
    <property type="entry name" value="MFS_1"/>
    <property type="match status" value="1"/>
</dbReference>
<feature type="transmembrane region" description="Helical" evidence="4">
    <location>
        <begin position="372"/>
        <end position="394"/>
    </location>
</feature>
<feature type="transmembrane region" description="Helical" evidence="4">
    <location>
        <begin position="144"/>
        <end position="164"/>
    </location>
</feature>
<feature type="transmembrane region" description="Helical" evidence="4">
    <location>
        <begin position="47"/>
        <end position="69"/>
    </location>
</feature>
<evidence type="ECO:0000313" key="6">
    <source>
        <dbReference type="EMBL" id="TWO68481.1"/>
    </source>
</evidence>
<dbReference type="SUPFAM" id="SSF103473">
    <property type="entry name" value="MFS general substrate transporter"/>
    <property type="match status" value="1"/>
</dbReference>
<dbReference type="AlphaFoldDB" id="A0A562ZJ92"/>
<feature type="transmembrane region" description="Helical" evidence="4">
    <location>
        <begin position="228"/>
        <end position="249"/>
    </location>
</feature>
<feature type="transmembrane region" description="Helical" evidence="4">
    <location>
        <begin position="105"/>
        <end position="123"/>
    </location>
</feature>
<name>A0A562ZJ92_9BURK</name>
<evidence type="ECO:0000256" key="3">
    <source>
        <dbReference type="ARBA" id="ARBA00023136"/>
    </source>
</evidence>
<comment type="caution">
    <text evidence="6">The sequence shown here is derived from an EMBL/GenBank/DDBJ whole genome shotgun (WGS) entry which is preliminary data.</text>
</comment>
<dbReference type="PANTHER" id="PTHR23518:SF2">
    <property type="entry name" value="MAJOR FACILITATOR SUPERFAMILY TRANSPORTER"/>
    <property type="match status" value="1"/>
</dbReference>
<proteinExistence type="predicted"/>
<feature type="transmembrane region" description="Helical" evidence="4">
    <location>
        <begin position="344"/>
        <end position="366"/>
    </location>
</feature>
<feature type="transmembrane region" description="Helical" evidence="4">
    <location>
        <begin position="81"/>
        <end position="99"/>
    </location>
</feature>
<feature type="transmembrane region" description="Helical" evidence="4">
    <location>
        <begin position="255"/>
        <end position="274"/>
    </location>
</feature>
<dbReference type="Proteomes" id="UP000318199">
    <property type="component" value="Unassembled WGS sequence"/>
</dbReference>
<evidence type="ECO:0000256" key="4">
    <source>
        <dbReference type="SAM" id="Phobius"/>
    </source>
</evidence>
<organism evidence="6 7">
    <name type="scientific">Caenimonas sedimenti</name>
    <dbReference type="NCBI Taxonomy" id="2596921"/>
    <lineage>
        <taxon>Bacteria</taxon>
        <taxon>Pseudomonadati</taxon>
        <taxon>Pseudomonadota</taxon>
        <taxon>Betaproteobacteria</taxon>
        <taxon>Burkholderiales</taxon>
        <taxon>Comamonadaceae</taxon>
        <taxon>Caenimonas</taxon>
    </lineage>
</organism>
<sequence>MPLPDPDTASPPPSRVAGLLSLTLLTGTVNGVSRVALPLYAASLGAEAWQVGLTGGMGYTGMLLLALPMGAWIDRHGSRPLFLRGIALAATLYLLLAGSHAVWQAVLLTALLGLVVPLRAIPIHTEFLAILPSLSPSRAGWNRAANMTGMFFLGPAISAAAIAAVGFSRVFAGVACGLLVAGLVGRRVLGSVTAGPAGVDAPLAERVRLQFELLRGHADLRRTMAIDFLTQMAVAYFVVFGIVLAVRVAGMPLQLAAGLVTFQGAVYVVTLLAAGKLVARLPAGRCYRVALALLAAECLLYGLAPQPMMLWIGAGLMGVGVGVQGLLSTARFADMMRQYGRGRIGGLTAVAPPAGGVLGAIGGGVLSQHLGIAAGFLALGVAFTLAALLPRFAAPAR</sequence>
<keyword evidence="1 4" id="KW-0812">Transmembrane</keyword>
<evidence type="ECO:0000313" key="7">
    <source>
        <dbReference type="Proteomes" id="UP000318199"/>
    </source>
</evidence>